<protein>
    <recommendedName>
        <fullName evidence="4">Recombinase</fullName>
    </recommendedName>
</protein>
<dbReference type="RefSeq" id="WP_150738964.1">
    <property type="nucleotide sequence ID" value="NZ_CABPSP010000009.1"/>
</dbReference>
<dbReference type="EMBL" id="CABPSP010000009">
    <property type="protein sequence ID" value="VVE68885.1"/>
    <property type="molecule type" value="Genomic_DNA"/>
</dbReference>
<accession>A0A5E5A8M5</accession>
<dbReference type="InterPro" id="IPR031875">
    <property type="entry name" value="RecA_dep_nuc"/>
</dbReference>
<dbReference type="AlphaFoldDB" id="A0A5E5A8M5"/>
<gene>
    <name evidence="2" type="ORF">PAN31117_03118</name>
</gene>
<sequence>MSWARKKPLRSNVPLARSPFKRKSRKRAKKAEREHMGVVAGLNCIVCRNLGYSESPAEVHHVRFLAGGGQRAEHADTIPLCPQHHRVGGYGIAFHAGPAEFQRRYGTEAELLEQTRREVAHRIFASVAPEVA</sequence>
<dbReference type="Gene3D" id="3.30.40.190">
    <property type="match status" value="1"/>
</dbReference>
<dbReference type="Pfam" id="PF16786">
    <property type="entry name" value="RecA_dep_nuc"/>
    <property type="match status" value="1"/>
</dbReference>
<dbReference type="OrthoDB" id="8966986at2"/>
<feature type="region of interest" description="Disordered" evidence="1">
    <location>
        <begin position="1"/>
        <end position="33"/>
    </location>
</feature>
<feature type="compositionally biased region" description="Basic residues" evidence="1">
    <location>
        <begin position="19"/>
        <end position="30"/>
    </location>
</feature>
<dbReference type="Proteomes" id="UP000383122">
    <property type="component" value="Unassembled WGS sequence"/>
</dbReference>
<organism evidence="2 3">
    <name type="scientific">Pandoraea anapnoica</name>
    <dbReference type="NCBI Taxonomy" id="2508301"/>
    <lineage>
        <taxon>Bacteria</taxon>
        <taxon>Pseudomonadati</taxon>
        <taxon>Pseudomonadota</taxon>
        <taxon>Betaproteobacteria</taxon>
        <taxon>Burkholderiales</taxon>
        <taxon>Burkholderiaceae</taxon>
        <taxon>Pandoraea</taxon>
    </lineage>
</organism>
<evidence type="ECO:0000256" key="1">
    <source>
        <dbReference type="SAM" id="MobiDB-lite"/>
    </source>
</evidence>
<name>A0A5E5A8M5_9BURK</name>
<reference evidence="2 3" key="1">
    <citation type="submission" date="2019-08" db="EMBL/GenBank/DDBJ databases">
        <authorList>
            <person name="Peeters C."/>
        </authorList>
    </citation>
    <scope>NUCLEOTIDE SEQUENCE [LARGE SCALE GENOMIC DNA]</scope>
    <source>
        <strain evidence="2 3">LMG 31117</strain>
    </source>
</reference>
<evidence type="ECO:0000313" key="3">
    <source>
        <dbReference type="Proteomes" id="UP000383122"/>
    </source>
</evidence>
<evidence type="ECO:0008006" key="4">
    <source>
        <dbReference type="Google" id="ProtNLM"/>
    </source>
</evidence>
<evidence type="ECO:0000313" key="2">
    <source>
        <dbReference type="EMBL" id="VVE68885.1"/>
    </source>
</evidence>
<keyword evidence="3" id="KW-1185">Reference proteome</keyword>
<proteinExistence type="predicted"/>